<accession>A0A9P6HNQ9</accession>
<dbReference type="Pfam" id="PF25880">
    <property type="entry name" value="WHD_CHMP7_1st"/>
    <property type="match status" value="1"/>
</dbReference>
<dbReference type="Proteomes" id="UP000736335">
    <property type="component" value="Unassembled WGS sequence"/>
</dbReference>
<dbReference type="AlphaFoldDB" id="A0A9P6HNQ9"/>
<proteinExistence type="predicted"/>
<evidence type="ECO:0000256" key="1">
    <source>
        <dbReference type="SAM" id="Coils"/>
    </source>
</evidence>
<feature type="coiled-coil region" evidence="1">
    <location>
        <begin position="405"/>
        <end position="437"/>
    </location>
</feature>
<protein>
    <recommendedName>
        <fullName evidence="4">Snf7-domain-containing protein</fullName>
    </recommendedName>
</protein>
<organism evidence="2 3">
    <name type="scientific">Thelephora terrestris</name>
    <dbReference type="NCBI Taxonomy" id="56493"/>
    <lineage>
        <taxon>Eukaryota</taxon>
        <taxon>Fungi</taxon>
        <taxon>Dikarya</taxon>
        <taxon>Basidiomycota</taxon>
        <taxon>Agaricomycotina</taxon>
        <taxon>Agaricomycetes</taxon>
        <taxon>Thelephorales</taxon>
        <taxon>Thelephoraceae</taxon>
        <taxon>Thelephora</taxon>
    </lineage>
</organism>
<evidence type="ECO:0000313" key="3">
    <source>
        <dbReference type="Proteomes" id="UP000736335"/>
    </source>
</evidence>
<dbReference type="InterPro" id="IPR005024">
    <property type="entry name" value="Snf7_fam"/>
</dbReference>
<reference evidence="2" key="2">
    <citation type="submission" date="2020-11" db="EMBL/GenBank/DDBJ databases">
        <authorList>
            <consortium name="DOE Joint Genome Institute"/>
            <person name="Kuo A."/>
            <person name="Miyauchi S."/>
            <person name="Kiss E."/>
            <person name="Drula E."/>
            <person name="Kohler A."/>
            <person name="Sanchez-Garcia M."/>
            <person name="Andreopoulos B."/>
            <person name="Barry K.W."/>
            <person name="Bonito G."/>
            <person name="Buee M."/>
            <person name="Carver A."/>
            <person name="Chen C."/>
            <person name="Cichocki N."/>
            <person name="Clum A."/>
            <person name="Culley D."/>
            <person name="Crous P.W."/>
            <person name="Fauchery L."/>
            <person name="Girlanda M."/>
            <person name="Hayes R."/>
            <person name="Keri Z."/>
            <person name="Labutti K."/>
            <person name="Lipzen A."/>
            <person name="Lombard V."/>
            <person name="Magnuson J."/>
            <person name="Maillard F."/>
            <person name="Morin E."/>
            <person name="Murat C."/>
            <person name="Nolan M."/>
            <person name="Ohm R."/>
            <person name="Pangilinan J."/>
            <person name="Pereira M."/>
            <person name="Perotto S."/>
            <person name="Peter M."/>
            <person name="Riley R."/>
            <person name="Sitrit Y."/>
            <person name="Stielow B."/>
            <person name="Szollosi G."/>
            <person name="Zifcakova L."/>
            <person name="Stursova M."/>
            <person name="Spatafora J.W."/>
            <person name="Tedersoo L."/>
            <person name="Vaario L.-M."/>
            <person name="Yamada A."/>
            <person name="Yan M."/>
            <person name="Wang P."/>
            <person name="Xu J."/>
            <person name="Bruns T."/>
            <person name="Baldrian P."/>
            <person name="Vilgalys R."/>
            <person name="Henrissat B."/>
            <person name="Grigoriev I.V."/>
            <person name="Hibbett D."/>
            <person name="Nagy L.G."/>
            <person name="Martin F.M."/>
        </authorList>
    </citation>
    <scope>NUCLEOTIDE SEQUENCE</scope>
    <source>
        <strain evidence="2">UH-Tt-Lm1</strain>
    </source>
</reference>
<keyword evidence="1" id="KW-0175">Coiled coil</keyword>
<keyword evidence="3" id="KW-1185">Reference proteome</keyword>
<gene>
    <name evidence="2" type="ORF">BJ322DRAFT_436391</name>
</gene>
<evidence type="ECO:0008006" key="4">
    <source>
        <dbReference type="Google" id="ProtNLM"/>
    </source>
</evidence>
<evidence type="ECO:0000313" key="2">
    <source>
        <dbReference type="EMBL" id="KAF9791219.1"/>
    </source>
</evidence>
<dbReference type="OrthoDB" id="10250120at2759"/>
<sequence>MSTGIKYTDLHSLPAYNISSTSRLKSLYSDVSRQKHSNPTSYRSTVHWWREVLQAVVLKHWLPQSSDTLVLHALPTLADSFRYEGAGKPLCLATVISELHEEKAYIPLNQFLTATQSIYDPGWLPYRIASYVIGKPLLWALQQTGAVGSGDVIESDTQRWKRVKGDYVLRDLVESAAQGILAHQRTKESGAYAEKLYTVESFKREFSSAALPDVVLSDLDLKVLVKHLERDMRVVVVDGKVIKFVYEDTDNQTITAVDSGLLELKNAVQNLNIQIESIQAQIKERTEKASSALKQNRKEIALGHLRARKQLEDMLVKRSKALENLESTLWTVEHAAGDVELMKLYESSTVTLRTILSHPSLQRNKIDETMDALHSATEDAKDVDLTIRLAGEAEQAATIDDDEIERELRALVQDAENEKLAAQERAALEDVKELEGRLGEVKVPADVPRAVDDRERDAEVAMGVRA</sequence>
<dbReference type="PANTHER" id="PTHR22761:SF96">
    <property type="entry name" value="BCDNA.GH08385"/>
    <property type="match status" value="1"/>
</dbReference>
<dbReference type="PANTHER" id="PTHR22761">
    <property type="entry name" value="CHARGED MULTIVESICULAR BODY PROTEIN"/>
    <property type="match status" value="1"/>
</dbReference>
<dbReference type="EMBL" id="WIUZ02000002">
    <property type="protein sequence ID" value="KAF9791219.1"/>
    <property type="molecule type" value="Genomic_DNA"/>
</dbReference>
<dbReference type="GO" id="GO:0005771">
    <property type="term" value="C:multivesicular body"/>
    <property type="evidence" value="ECO:0007669"/>
    <property type="project" value="TreeGrafter"/>
</dbReference>
<feature type="coiled-coil region" evidence="1">
    <location>
        <begin position="261"/>
        <end position="328"/>
    </location>
</feature>
<name>A0A9P6HNQ9_9AGAM</name>
<dbReference type="GO" id="GO:0006900">
    <property type="term" value="P:vesicle budding from membrane"/>
    <property type="evidence" value="ECO:0007669"/>
    <property type="project" value="TreeGrafter"/>
</dbReference>
<dbReference type="GO" id="GO:0009898">
    <property type="term" value="C:cytoplasmic side of plasma membrane"/>
    <property type="evidence" value="ECO:0007669"/>
    <property type="project" value="TreeGrafter"/>
</dbReference>
<reference evidence="2" key="1">
    <citation type="journal article" date="2020" name="Nat. Commun.">
        <title>Large-scale genome sequencing of mycorrhizal fungi provides insights into the early evolution of symbiotic traits.</title>
        <authorList>
            <person name="Miyauchi S."/>
            <person name="Kiss E."/>
            <person name="Kuo A."/>
            <person name="Drula E."/>
            <person name="Kohler A."/>
            <person name="Sanchez-Garcia M."/>
            <person name="Morin E."/>
            <person name="Andreopoulos B."/>
            <person name="Barry K.W."/>
            <person name="Bonito G."/>
            <person name="Buee M."/>
            <person name="Carver A."/>
            <person name="Chen C."/>
            <person name="Cichocki N."/>
            <person name="Clum A."/>
            <person name="Culley D."/>
            <person name="Crous P.W."/>
            <person name="Fauchery L."/>
            <person name="Girlanda M."/>
            <person name="Hayes R.D."/>
            <person name="Keri Z."/>
            <person name="LaButti K."/>
            <person name="Lipzen A."/>
            <person name="Lombard V."/>
            <person name="Magnuson J."/>
            <person name="Maillard F."/>
            <person name="Murat C."/>
            <person name="Nolan M."/>
            <person name="Ohm R.A."/>
            <person name="Pangilinan J."/>
            <person name="Pereira M.F."/>
            <person name="Perotto S."/>
            <person name="Peter M."/>
            <person name="Pfister S."/>
            <person name="Riley R."/>
            <person name="Sitrit Y."/>
            <person name="Stielow J.B."/>
            <person name="Szollosi G."/>
            <person name="Zifcakova L."/>
            <person name="Stursova M."/>
            <person name="Spatafora J.W."/>
            <person name="Tedersoo L."/>
            <person name="Vaario L.M."/>
            <person name="Yamada A."/>
            <person name="Yan M."/>
            <person name="Wang P."/>
            <person name="Xu J."/>
            <person name="Bruns T."/>
            <person name="Baldrian P."/>
            <person name="Vilgalys R."/>
            <person name="Dunand C."/>
            <person name="Henrissat B."/>
            <person name="Grigoriev I.V."/>
            <person name="Hibbett D."/>
            <person name="Nagy L.G."/>
            <person name="Martin F.M."/>
        </authorList>
    </citation>
    <scope>NUCLEOTIDE SEQUENCE</scope>
    <source>
        <strain evidence="2">UH-Tt-Lm1</strain>
    </source>
</reference>
<dbReference type="Pfam" id="PF03357">
    <property type="entry name" value="Snf7"/>
    <property type="match status" value="1"/>
</dbReference>
<dbReference type="GO" id="GO:0000815">
    <property type="term" value="C:ESCRT III complex"/>
    <property type="evidence" value="ECO:0007669"/>
    <property type="project" value="TreeGrafter"/>
</dbReference>
<dbReference type="GO" id="GO:0032511">
    <property type="term" value="P:late endosome to vacuole transport via multivesicular body sorting pathway"/>
    <property type="evidence" value="ECO:0007669"/>
    <property type="project" value="TreeGrafter"/>
</dbReference>
<comment type="caution">
    <text evidence="2">The sequence shown here is derived from an EMBL/GenBank/DDBJ whole genome shotgun (WGS) entry which is preliminary data.</text>
</comment>